<dbReference type="KEGG" id="cfus:CYFUS_006163"/>
<name>A0A250JB19_9BACT</name>
<dbReference type="CDD" id="cd01335">
    <property type="entry name" value="Radical_SAM"/>
    <property type="match status" value="1"/>
</dbReference>
<dbReference type="PANTHER" id="PTHR13932:SF5">
    <property type="entry name" value="RADICAL S-ADENOSYL METHIONINE DOMAIN-CONTAINING PROTEIN 1, MITOCHONDRIAL"/>
    <property type="match status" value="1"/>
</dbReference>
<dbReference type="SFLD" id="SFLDG01065">
    <property type="entry name" value="anaerobic_coproporphyrinogen-I"/>
    <property type="match status" value="1"/>
</dbReference>
<dbReference type="GO" id="GO:0051539">
    <property type="term" value="F:4 iron, 4 sulfur cluster binding"/>
    <property type="evidence" value="ECO:0007669"/>
    <property type="project" value="TreeGrafter"/>
</dbReference>
<dbReference type="InterPro" id="IPR006638">
    <property type="entry name" value="Elp3/MiaA/NifB-like_rSAM"/>
</dbReference>
<dbReference type="SUPFAM" id="SSF102114">
    <property type="entry name" value="Radical SAM enzymes"/>
    <property type="match status" value="1"/>
</dbReference>
<dbReference type="EMBL" id="CP022098">
    <property type="protein sequence ID" value="ATB40707.1"/>
    <property type="molecule type" value="Genomic_DNA"/>
</dbReference>
<reference evidence="2 3" key="1">
    <citation type="submission" date="2017-06" db="EMBL/GenBank/DDBJ databases">
        <title>Sequencing and comparative analysis of myxobacterial genomes.</title>
        <authorList>
            <person name="Rupp O."/>
            <person name="Goesmann A."/>
            <person name="Sogaard-Andersen L."/>
        </authorList>
    </citation>
    <scope>NUCLEOTIDE SEQUENCE [LARGE SCALE GENOMIC DNA]</scope>
    <source>
        <strain evidence="2 3">DSM 52655</strain>
    </source>
</reference>
<dbReference type="Pfam" id="PF06969">
    <property type="entry name" value="HemN_C"/>
    <property type="match status" value="1"/>
</dbReference>
<dbReference type="PROSITE" id="PS51918">
    <property type="entry name" value="RADICAL_SAM"/>
    <property type="match status" value="1"/>
</dbReference>
<dbReference type="SFLD" id="SFLDG01082">
    <property type="entry name" value="B12-binding_domain_containing"/>
    <property type="match status" value="1"/>
</dbReference>
<dbReference type="Pfam" id="PF04055">
    <property type="entry name" value="Radical_SAM"/>
    <property type="match status" value="1"/>
</dbReference>
<dbReference type="GO" id="GO:0003824">
    <property type="term" value="F:catalytic activity"/>
    <property type="evidence" value="ECO:0007669"/>
    <property type="project" value="InterPro"/>
</dbReference>
<proteinExistence type="predicted"/>
<sequence length="458" mass="52692">MQEQKAPANVHERLAQGINTYVLPNYVYGYPSKRTYRRFERPIPIKEVWADEPREGEVNIYIHIPFCRYRCTYCTLFLTTRHDPTMIDRYIDKVCQQLAMYGGLAGGRQVSSIYFGGGTPTMLTQDQFERIFSTVRRHFPKVADNAEISVEGAPDSMTPETLDCLKAAGVNRISMGLQSMHPRELAHSGRPYPVETAVEAIRNIRARFDHMNLDLIYGLTGQTRETWKQSLDQVLEFRPTTLSLYPVVARPLTHIKKQLDQSDESFFTDEMKYDIYDENVAKLRDLGYRQESFTRFTLLGERQEAYLQESLDFKGVPLIGIGTGARSYVGRYHYSTDYAVGRAETNQIIEEFIKTDFGDGFAIEQGNILDEEEQRRRFVVLNLTLSNLSMPAYEQRFGRPLRQDFPDELGAMEKLGCIRVSSAGTISLTDLGFKFSSLLASLFFSERMLRMEREYQAK</sequence>
<dbReference type="SFLD" id="SFLDS00029">
    <property type="entry name" value="Radical_SAM"/>
    <property type="match status" value="1"/>
</dbReference>
<dbReference type="InterPro" id="IPR058240">
    <property type="entry name" value="rSAM_sf"/>
</dbReference>
<evidence type="ECO:0000313" key="3">
    <source>
        <dbReference type="Proteomes" id="UP000217257"/>
    </source>
</evidence>
<dbReference type="InterPro" id="IPR007197">
    <property type="entry name" value="rSAM"/>
</dbReference>
<dbReference type="InterPro" id="IPR034505">
    <property type="entry name" value="Coproporphyrinogen-III_oxidase"/>
</dbReference>
<dbReference type="NCBIfam" id="NF006067">
    <property type="entry name" value="PRK08208.1"/>
    <property type="match status" value="1"/>
</dbReference>
<dbReference type="Proteomes" id="UP000217257">
    <property type="component" value="Chromosome"/>
</dbReference>
<dbReference type="InterPro" id="IPR010723">
    <property type="entry name" value="HemN_C"/>
</dbReference>
<evidence type="ECO:0000259" key="1">
    <source>
        <dbReference type="PROSITE" id="PS51918"/>
    </source>
</evidence>
<protein>
    <submittedName>
        <fullName evidence="2">Coproporphyrinogen III oxidase</fullName>
    </submittedName>
</protein>
<dbReference type="GO" id="GO:0006779">
    <property type="term" value="P:porphyrin-containing compound biosynthetic process"/>
    <property type="evidence" value="ECO:0007669"/>
    <property type="project" value="TreeGrafter"/>
</dbReference>
<evidence type="ECO:0000313" key="2">
    <source>
        <dbReference type="EMBL" id="ATB40707.1"/>
    </source>
</evidence>
<dbReference type="AlphaFoldDB" id="A0A250JB19"/>
<gene>
    <name evidence="2" type="ORF">CYFUS_006163</name>
</gene>
<dbReference type="SMART" id="SM00729">
    <property type="entry name" value="Elp3"/>
    <property type="match status" value="1"/>
</dbReference>
<feature type="domain" description="Radical SAM core" evidence="1">
    <location>
        <begin position="52"/>
        <end position="289"/>
    </location>
</feature>
<organism evidence="2 3">
    <name type="scientific">Cystobacter fuscus</name>
    <dbReference type="NCBI Taxonomy" id="43"/>
    <lineage>
        <taxon>Bacteria</taxon>
        <taxon>Pseudomonadati</taxon>
        <taxon>Myxococcota</taxon>
        <taxon>Myxococcia</taxon>
        <taxon>Myxococcales</taxon>
        <taxon>Cystobacterineae</taxon>
        <taxon>Archangiaceae</taxon>
        <taxon>Cystobacter</taxon>
    </lineage>
</organism>
<dbReference type="PANTHER" id="PTHR13932">
    <property type="entry name" value="COPROPORPHYRINIGEN III OXIDASE"/>
    <property type="match status" value="1"/>
</dbReference>
<dbReference type="InterPro" id="IPR023404">
    <property type="entry name" value="rSAM_horseshoe"/>
</dbReference>
<accession>A0A250JB19</accession>
<dbReference type="RefSeq" id="WP_095988526.1">
    <property type="nucleotide sequence ID" value="NZ_CP022098.1"/>
</dbReference>
<dbReference type="GO" id="GO:0005737">
    <property type="term" value="C:cytoplasm"/>
    <property type="evidence" value="ECO:0007669"/>
    <property type="project" value="TreeGrafter"/>
</dbReference>
<dbReference type="Gene3D" id="3.80.30.20">
    <property type="entry name" value="tm_1862 like domain"/>
    <property type="match status" value="1"/>
</dbReference>